<accession>A0AAW7Z3G5</accession>
<protein>
    <submittedName>
        <fullName evidence="3">Uncharacterized protein</fullName>
    </submittedName>
</protein>
<dbReference type="RefSeq" id="WP_061093582.1">
    <property type="nucleotide sequence ID" value="NZ_CAXIBE010000007.1"/>
</dbReference>
<name>A0AAW7Z3G5_9ALTE</name>
<evidence type="ECO:0000313" key="5">
    <source>
        <dbReference type="Proteomes" id="UP001170717"/>
    </source>
</evidence>
<dbReference type="EMBL" id="CP013926">
    <property type="protein sequence ID" value="AMJ74313.1"/>
    <property type="molecule type" value="Genomic_DNA"/>
</dbReference>
<feature type="transmembrane region" description="Helical" evidence="1">
    <location>
        <begin position="126"/>
        <end position="147"/>
    </location>
</feature>
<dbReference type="Proteomes" id="UP001170717">
    <property type="component" value="Unassembled WGS sequence"/>
</dbReference>
<keyword evidence="1" id="KW-0472">Membrane</keyword>
<proteinExistence type="predicted"/>
<dbReference type="KEGG" id="asq:AVL57_10250"/>
<organism evidence="3 5">
    <name type="scientific">Alteromonas stellipolaris</name>
    <dbReference type="NCBI Taxonomy" id="233316"/>
    <lineage>
        <taxon>Bacteria</taxon>
        <taxon>Pseudomonadati</taxon>
        <taxon>Pseudomonadota</taxon>
        <taxon>Gammaproteobacteria</taxon>
        <taxon>Alteromonadales</taxon>
        <taxon>Alteromonadaceae</taxon>
        <taxon>Alteromonas/Salinimonas group</taxon>
        <taxon>Alteromonas</taxon>
    </lineage>
</organism>
<evidence type="ECO:0000313" key="4">
    <source>
        <dbReference type="Proteomes" id="UP000056750"/>
    </source>
</evidence>
<evidence type="ECO:0000313" key="3">
    <source>
        <dbReference type="EMBL" id="MDO6578270.1"/>
    </source>
</evidence>
<dbReference type="EMBL" id="JAUOQI010000008">
    <property type="protein sequence ID" value="MDO6578270.1"/>
    <property type="molecule type" value="Genomic_DNA"/>
</dbReference>
<evidence type="ECO:0000313" key="2">
    <source>
        <dbReference type="EMBL" id="AMJ74313.1"/>
    </source>
</evidence>
<keyword evidence="1" id="KW-1133">Transmembrane helix</keyword>
<sequence>MKDNEKNVSINEIKSSLKAIEKTEQDTIKTLRMPIWLNIFISGSYGMGVFSWASTRHDNLWMLGVIISSVVFFFAVAIYMYSKRLVGIKPKVLPTHKSELKFGFTIAIFFGLVVVLSRELSIRELWWVAYLGGAIGSISLGYLLYFFPTGNYRAGKSNHV</sequence>
<evidence type="ECO:0000256" key="1">
    <source>
        <dbReference type="SAM" id="Phobius"/>
    </source>
</evidence>
<feature type="transmembrane region" description="Helical" evidence="1">
    <location>
        <begin position="102"/>
        <end position="120"/>
    </location>
</feature>
<keyword evidence="1" id="KW-0812">Transmembrane</keyword>
<feature type="transmembrane region" description="Helical" evidence="1">
    <location>
        <begin position="60"/>
        <end position="81"/>
    </location>
</feature>
<reference evidence="3" key="2">
    <citation type="submission" date="2023-07" db="EMBL/GenBank/DDBJ databases">
        <title>Genome content predicts the carbon catabolic preferences of heterotrophic bacteria.</title>
        <authorList>
            <person name="Gralka M."/>
        </authorList>
    </citation>
    <scope>NUCLEOTIDE SEQUENCE</scope>
    <source>
        <strain evidence="3">F2M12</strain>
    </source>
</reference>
<gene>
    <name evidence="2" type="ORF">AVL57_10250</name>
    <name evidence="3" type="ORF">Q4527_12755</name>
</gene>
<dbReference type="AlphaFoldDB" id="A0AAW7Z3G5"/>
<dbReference type="Proteomes" id="UP000056750">
    <property type="component" value="Chromosome"/>
</dbReference>
<keyword evidence="4" id="KW-1185">Reference proteome</keyword>
<reference evidence="2 4" key="1">
    <citation type="submission" date="2015-12" db="EMBL/GenBank/DDBJ databases">
        <title>Intraspecies pangenome expansion in the marine bacterium Alteromonas.</title>
        <authorList>
            <person name="Lopez-Perez M."/>
            <person name="Rodriguez-Valera F."/>
        </authorList>
    </citation>
    <scope>NUCLEOTIDE SEQUENCE [LARGE SCALE GENOMIC DNA]</scope>
    <source>
        <strain evidence="2 4">LMG 21861</strain>
    </source>
</reference>
<feature type="transmembrane region" description="Helical" evidence="1">
    <location>
        <begin position="35"/>
        <end position="54"/>
    </location>
</feature>